<proteinExistence type="predicted"/>
<dbReference type="InterPro" id="IPR018720">
    <property type="entry name" value="DUF2249"/>
</dbReference>
<dbReference type="RefSeq" id="WP_216033269.1">
    <property type="nucleotide sequence ID" value="NZ_JAHKNG010000016.1"/>
</dbReference>
<dbReference type="EMBL" id="JAHKNG010000016">
    <property type="protein sequence ID" value="MBU3030590.1"/>
    <property type="molecule type" value="Genomic_DNA"/>
</dbReference>
<name>A0ABS6AJ17_9RHOB</name>
<gene>
    <name evidence="2" type="ORF">KNW02_10730</name>
</gene>
<keyword evidence="3" id="KW-1185">Reference proteome</keyword>
<feature type="domain" description="DUF2249" evidence="1">
    <location>
        <begin position="10"/>
        <end position="77"/>
    </location>
</feature>
<protein>
    <submittedName>
        <fullName evidence="2">DUF2249 domain-containing protein</fullName>
    </submittedName>
</protein>
<accession>A0ABS6AJ17</accession>
<reference evidence="2" key="1">
    <citation type="submission" date="2021-06" db="EMBL/GenBank/DDBJ databases">
        <title>Paracoccus bacterium XHP0099 sp. nov., isolated from the surface waters of the Yellow Sea.</title>
        <authorList>
            <person name="Xue H."/>
            <person name="Zhang D."/>
        </authorList>
    </citation>
    <scope>NUCLEOTIDE SEQUENCE</scope>
    <source>
        <strain evidence="2">XHP0099</strain>
    </source>
</reference>
<evidence type="ECO:0000313" key="2">
    <source>
        <dbReference type="EMBL" id="MBU3030590.1"/>
    </source>
</evidence>
<evidence type="ECO:0000259" key="1">
    <source>
        <dbReference type="Pfam" id="PF10006"/>
    </source>
</evidence>
<comment type="caution">
    <text evidence="2">The sequence shown here is derived from an EMBL/GenBank/DDBJ whole genome shotgun (WGS) entry which is preliminary data.</text>
</comment>
<evidence type="ECO:0000313" key="3">
    <source>
        <dbReference type="Proteomes" id="UP001166191"/>
    </source>
</evidence>
<feature type="domain" description="DUF2249" evidence="1">
    <location>
        <begin position="106"/>
        <end position="172"/>
    </location>
</feature>
<dbReference type="Pfam" id="PF10006">
    <property type="entry name" value="DUF2249"/>
    <property type="match status" value="2"/>
</dbReference>
<dbReference type="Proteomes" id="UP001166191">
    <property type="component" value="Unassembled WGS sequence"/>
</dbReference>
<sequence length="176" mass="19118">MTQTTDPIRELDVRPILASGQDPFGAIMDVVGSLPPGTSLRLIAPFQPTPLFSVMARQGYAAAPRQRGDGAWEVLFSPDTGSTTEQDLSPGSNREAMFWPDPAQSLDLTGLMPPEPMVRILATLEDMAPGEVLFALLEREPVFLFPELSAREHDWAGNLAADGAGYRLLIRRGGEK</sequence>
<dbReference type="CDD" id="cd00291">
    <property type="entry name" value="SirA_YedF_YeeD"/>
    <property type="match status" value="1"/>
</dbReference>
<organism evidence="2 3">
    <name type="scientific">Paracoccus marinaquae</name>
    <dbReference type="NCBI Taxonomy" id="2841926"/>
    <lineage>
        <taxon>Bacteria</taxon>
        <taxon>Pseudomonadati</taxon>
        <taxon>Pseudomonadota</taxon>
        <taxon>Alphaproteobacteria</taxon>
        <taxon>Rhodobacterales</taxon>
        <taxon>Paracoccaceae</taxon>
        <taxon>Paracoccus</taxon>
    </lineage>
</organism>